<dbReference type="AlphaFoldDB" id="A0A1H1RX33"/>
<evidence type="ECO:0000256" key="2">
    <source>
        <dbReference type="ARBA" id="ARBA00022829"/>
    </source>
</evidence>
<evidence type="ECO:0000313" key="7">
    <source>
        <dbReference type="Proteomes" id="UP000199700"/>
    </source>
</evidence>
<dbReference type="InterPro" id="IPR003115">
    <property type="entry name" value="ParB_N"/>
</dbReference>
<dbReference type="GO" id="GO:0007059">
    <property type="term" value="P:chromosome segregation"/>
    <property type="evidence" value="ECO:0007669"/>
    <property type="project" value="UniProtKB-KW"/>
</dbReference>
<dbReference type="Proteomes" id="UP000199700">
    <property type="component" value="Chromosome"/>
</dbReference>
<evidence type="ECO:0000256" key="1">
    <source>
        <dbReference type="ARBA" id="ARBA00006295"/>
    </source>
</evidence>
<feature type="compositionally biased region" description="Low complexity" evidence="4">
    <location>
        <begin position="89"/>
        <end position="143"/>
    </location>
</feature>
<dbReference type="InterPro" id="IPR057240">
    <property type="entry name" value="ParB_dimer_C"/>
</dbReference>
<dbReference type="NCBIfam" id="TIGR00180">
    <property type="entry name" value="parB_part"/>
    <property type="match status" value="1"/>
</dbReference>
<name>A0A1H1RX33_BRESA</name>
<dbReference type="Gene3D" id="3.90.1530.30">
    <property type="match status" value="1"/>
</dbReference>
<dbReference type="PANTHER" id="PTHR33375">
    <property type="entry name" value="CHROMOSOME-PARTITIONING PROTEIN PARB-RELATED"/>
    <property type="match status" value="1"/>
</dbReference>
<feature type="compositionally biased region" description="Polar residues" evidence="4">
    <location>
        <begin position="269"/>
        <end position="279"/>
    </location>
</feature>
<dbReference type="Pfam" id="PF17762">
    <property type="entry name" value="HTH_ParB"/>
    <property type="match status" value="1"/>
</dbReference>
<dbReference type="InterPro" id="IPR041468">
    <property type="entry name" value="HTH_ParB/Spo0J"/>
</dbReference>
<dbReference type="SUPFAM" id="SSF110849">
    <property type="entry name" value="ParB/Sulfiredoxin"/>
    <property type="match status" value="1"/>
</dbReference>
<dbReference type="InterPro" id="IPR004437">
    <property type="entry name" value="ParB/RepB/Spo0J"/>
</dbReference>
<dbReference type="GO" id="GO:0045881">
    <property type="term" value="P:positive regulation of sporulation resulting in formation of a cellular spore"/>
    <property type="evidence" value="ECO:0007669"/>
    <property type="project" value="TreeGrafter"/>
</dbReference>
<feature type="compositionally biased region" description="Polar residues" evidence="4">
    <location>
        <begin position="188"/>
        <end position="197"/>
    </location>
</feature>
<keyword evidence="2" id="KW-0159">Chromosome partition</keyword>
<evidence type="ECO:0000259" key="5">
    <source>
        <dbReference type="SMART" id="SM00470"/>
    </source>
</evidence>
<dbReference type="SMART" id="SM00470">
    <property type="entry name" value="ParB"/>
    <property type="match status" value="1"/>
</dbReference>
<dbReference type="OrthoDB" id="9802051at2"/>
<feature type="compositionally biased region" description="Low complexity" evidence="4">
    <location>
        <begin position="70"/>
        <end position="82"/>
    </location>
</feature>
<feature type="compositionally biased region" description="Low complexity" evidence="4">
    <location>
        <begin position="155"/>
        <end position="186"/>
    </location>
</feature>
<evidence type="ECO:0000256" key="4">
    <source>
        <dbReference type="SAM" id="MobiDB-lite"/>
    </source>
</evidence>
<evidence type="ECO:0000256" key="3">
    <source>
        <dbReference type="ARBA" id="ARBA00023125"/>
    </source>
</evidence>
<dbReference type="InterPro" id="IPR036086">
    <property type="entry name" value="ParB/Sulfiredoxin_sf"/>
</dbReference>
<feature type="compositionally biased region" description="Basic and acidic residues" evidence="4">
    <location>
        <begin position="235"/>
        <end position="247"/>
    </location>
</feature>
<reference evidence="6" key="1">
    <citation type="submission" date="2016-10" db="EMBL/GenBank/DDBJ databases">
        <authorList>
            <person name="Varghese N."/>
            <person name="Submissions S."/>
        </authorList>
    </citation>
    <scope>NUCLEOTIDE SEQUENCE [LARGE SCALE GENOMIC DNA]</scope>
    <source>
        <strain evidence="6">DSM 22082</strain>
    </source>
</reference>
<dbReference type="Pfam" id="PF23552">
    <property type="entry name" value="ParB_C"/>
    <property type="match status" value="1"/>
</dbReference>
<dbReference type="EMBL" id="LT629739">
    <property type="protein sequence ID" value="SDS40341.1"/>
    <property type="molecule type" value="Genomic_DNA"/>
</dbReference>
<feature type="domain" description="ParB-like N-terminal" evidence="5">
    <location>
        <begin position="365"/>
        <end position="457"/>
    </location>
</feature>
<dbReference type="SUPFAM" id="SSF109709">
    <property type="entry name" value="KorB DNA-binding domain-like"/>
    <property type="match status" value="1"/>
</dbReference>
<organism evidence="6 7">
    <name type="scientific">Brevibacterium sandarakinum</name>
    <dbReference type="NCBI Taxonomy" id="629680"/>
    <lineage>
        <taxon>Bacteria</taxon>
        <taxon>Bacillati</taxon>
        <taxon>Actinomycetota</taxon>
        <taxon>Actinomycetes</taxon>
        <taxon>Micrococcales</taxon>
        <taxon>Brevibacteriaceae</taxon>
        <taxon>Brevibacterium</taxon>
    </lineage>
</organism>
<dbReference type="Gene3D" id="1.10.10.2830">
    <property type="match status" value="1"/>
</dbReference>
<keyword evidence="3" id="KW-0238">DNA-binding</keyword>
<dbReference type="FunFam" id="1.10.10.2830:FF:000001">
    <property type="entry name" value="Chromosome partitioning protein ParB"/>
    <property type="match status" value="1"/>
</dbReference>
<dbReference type="InterPro" id="IPR050336">
    <property type="entry name" value="Chromosome_partition/occlusion"/>
</dbReference>
<keyword evidence="7" id="KW-1185">Reference proteome</keyword>
<dbReference type="STRING" id="629680.SAMN04489751_1936"/>
<dbReference type="FunFam" id="3.90.1530.30:FF:000001">
    <property type="entry name" value="Chromosome partitioning protein ParB"/>
    <property type="match status" value="1"/>
</dbReference>
<sequence>MAERRKRGLGRGLGALIPDAAESDRPVDVFFSGGEAEDANQGTEEAKAPRAARTDPAASMQSSRRRKPKSGTTAGSSSAKTSTRAESGSESAPAKSSTAKAAPAKTPSKKGSSAQGTPAKTSSAKAAPAKSTSSSTSSKPGSSQAGAKKTFSGNSSAGAKQASSTSTTSKSTGTDSSATKTSGAKTPGSKSAGTKTVSEGSSATRRSGGSASSSPAKKPAEAAGRSVADSLPSSKPDEGSRGERTPEPDNQSIPESDASVVAPAEPSVKASSTDPTIGSTEEIPSEPDDVSETHPGVYRSGNEVFDEARKAEDSQAADTTKVVTPGSESPARAGDSAEGVEADVEAPSADSDIAGVDSIPDTEFGEIDVDRIDANPRQPRTFFDEDQLSELVHSIREIGVLQPVVVRQKPSDRERFELIMGERRLRATKDAGLSTIPAIIRYVDDTDLLRDALLENLHRAELNPLEEAAAYGQLLEDFGCTQEELSERIGRSRPQISNTLRLLRLPPLVQRRVAAGVISAGHARAILGLRDPEHMEVLAQRIVAEGLSVRASEEAVVLLNRGDSMNVSRATTRVAPQFIEVADRLGDRLETKVNITVGKKKGKLSVEFANQDDLNRILSLLGVESPAE</sequence>
<accession>A0A1H1RX33</accession>
<dbReference type="GO" id="GO:0005694">
    <property type="term" value="C:chromosome"/>
    <property type="evidence" value="ECO:0007669"/>
    <property type="project" value="TreeGrafter"/>
</dbReference>
<proteinExistence type="inferred from homology"/>
<dbReference type="PANTHER" id="PTHR33375:SF1">
    <property type="entry name" value="CHROMOSOME-PARTITIONING PROTEIN PARB-RELATED"/>
    <property type="match status" value="1"/>
</dbReference>
<dbReference type="GO" id="GO:0003677">
    <property type="term" value="F:DNA binding"/>
    <property type="evidence" value="ECO:0007669"/>
    <property type="project" value="UniProtKB-KW"/>
</dbReference>
<evidence type="ECO:0000313" key="6">
    <source>
        <dbReference type="EMBL" id="SDS40341.1"/>
    </source>
</evidence>
<comment type="similarity">
    <text evidence="1">Belongs to the ParB family.</text>
</comment>
<dbReference type="CDD" id="cd16393">
    <property type="entry name" value="SPO0J_N"/>
    <property type="match status" value="1"/>
</dbReference>
<dbReference type="Pfam" id="PF02195">
    <property type="entry name" value="ParB_N"/>
    <property type="match status" value="1"/>
</dbReference>
<protein>
    <submittedName>
        <fullName evidence="6">Chromosome partitioning protein, ParB family</fullName>
    </submittedName>
</protein>
<feature type="compositionally biased region" description="Low complexity" evidence="4">
    <location>
        <begin position="198"/>
        <end position="224"/>
    </location>
</feature>
<feature type="region of interest" description="Disordered" evidence="4">
    <location>
        <begin position="1"/>
        <end position="360"/>
    </location>
</feature>
<gene>
    <name evidence="6" type="ORF">SAMN04489751_1936</name>
</gene>